<reference evidence="14" key="1">
    <citation type="submission" date="2017-11" db="EMBL/GenBank/DDBJ databases">
        <authorList>
            <person name="Wibberg D."/>
        </authorList>
    </citation>
    <scope>NUCLEOTIDE SEQUENCE [LARGE SCALE GENOMIC DNA]</scope>
</reference>
<keyword evidence="14" id="KW-1185">Reference proteome</keyword>
<keyword evidence="3" id="KW-0597">Phosphoprotein</keyword>
<name>A0A2N9BH97_STRCX</name>
<feature type="transmembrane region" description="Helical" evidence="10">
    <location>
        <begin position="162"/>
        <end position="187"/>
    </location>
</feature>
<dbReference type="GO" id="GO:0046983">
    <property type="term" value="F:protein dimerization activity"/>
    <property type="evidence" value="ECO:0007669"/>
    <property type="project" value="InterPro"/>
</dbReference>
<evidence type="ECO:0000313" key="13">
    <source>
        <dbReference type="EMBL" id="SOR82736.1"/>
    </source>
</evidence>
<dbReference type="GO" id="GO:0000155">
    <property type="term" value="F:phosphorelay sensor kinase activity"/>
    <property type="evidence" value="ECO:0007669"/>
    <property type="project" value="InterPro"/>
</dbReference>
<dbReference type="GO" id="GO:0005524">
    <property type="term" value="F:ATP binding"/>
    <property type="evidence" value="ECO:0007669"/>
    <property type="project" value="UniProtKB-KW"/>
</dbReference>
<dbReference type="Pfam" id="PF07730">
    <property type="entry name" value="HisKA_3"/>
    <property type="match status" value="1"/>
</dbReference>
<keyword evidence="8" id="KW-0902">Two-component regulatory system</keyword>
<comment type="catalytic activity">
    <reaction evidence="1">
        <text>ATP + protein L-histidine = ADP + protein N-phospho-L-histidine.</text>
        <dbReference type="EC" id="2.7.13.3"/>
    </reaction>
</comment>
<dbReference type="PANTHER" id="PTHR24421:SF10">
    <property type="entry name" value="NITRATE_NITRITE SENSOR PROTEIN NARQ"/>
    <property type="match status" value="1"/>
</dbReference>
<feature type="region of interest" description="Disordered" evidence="9">
    <location>
        <begin position="369"/>
        <end position="388"/>
    </location>
</feature>
<evidence type="ECO:0000256" key="5">
    <source>
        <dbReference type="ARBA" id="ARBA00022741"/>
    </source>
</evidence>
<dbReference type="InterPro" id="IPR050482">
    <property type="entry name" value="Sensor_HK_TwoCompSys"/>
</dbReference>
<dbReference type="AlphaFoldDB" id="A0A2N9BH97"/>
<dbReference type="InterPro" id="IPR011712">
    <property type="entry name" value="Sig_transdc_His_kin_sub3_dim/P"/>
</dbReference>
<accession>A0A2N9BH97</accession>
<feature type="domain" description="Histidine kinase/HSP90-like ATPase" evidence="11">
    <location>
        <begin position="328"/>
        <end position="436"/>
    </location>
</feature>
<sequence>MRQAARSLFGRRARLRWVHLILGGALAMPYVLVGSVIIGPATGSTDVFASFPLQLASFGVALPLAAVTSLFPLTRPLEAAAVRWLCGVDADRLALGPARTRGEKGRTAGWFTLHLGAGGIIAGMSLAVPPFAAVLIVLPVFAALRGTRLGLPEVLGHTWALALAPVAGVAMLVALAGCAAGCGALLARWAPALLGPSPEGRLAAAEARAADLAVRNRLARELHDSVGHALSAIGLQASAARRVLGSDPEFVREALAAIEDTTRRTVGELDAVLGVLREGDAPGTAPAPTLAADLDGLLRRTRAGGQRVTATIDADPEALPPLLSREGYRIVQEGLSNALRHAGDRVAVDVRIAVAGAGLEITVENPLSGPAAVTGPASSRPGGGHGLRGIADRVRLLGGTMTAGPATGSSGLAGSPVSPGSSRPAGETWRLHVRLPMKGPA</sequence>
<keyword evidence="10" id="KW-0472">Membrane</keyword>
<feature type="region of interest" description="Disordered" evidence="9">
    <location>
        <begin position="400"/>
        <end position="429"/>
    </location>
</feature>
<keyword evidence="6 13" id="KW-0418">Kinase</keyword>
<dbReference type="CDD" id="cd16917">
    <property type="entry name" value="HATPase_UhpB-NarQ-NarX-like"/>
    <property type="match status" value="1"/>
</dbReference>
<evidence type="ECO:0000256" key="4">
    <source>
        <dbReference type="ARBA" id="ARBA00022679"/>
    </source>
</evidence>
<keyword evidence="7" id="KW-0067">ATP-binding</keyword>
<dbReference type="RefSeq" id="WP_010037857.1">
    <property type="nucleotide sequence ID" value="NZ_LT962942.1"/>
</dbReference>
<dbReference type="InterPro" id="IPR003594">
    <property type="entry name" value="HATPase_dom"/>
</dbReference>
<proteinExistence type="predicted"/>
<evidence type="ECO:0000256" key="2">
    <source>
        <dbReference type="ARBA" id="ARBA00012438"/>
    </source>
</evidence>
<dbReference type="SUPFAM" id="SSF55874">
    <property type="entry name" value="ATPase domain of HSP90 chaperone/DNA topoisomerase II/histidine kinase"/>
    <property type="match status" value="1"/>
</dbReference>
<keyword evidence="4 13" id="KW-0808">Transferase</keyword>
<dbReference type="Gene3D" id="1.20.5.1930">
    <property type="match status" value="1"/>
</dbReference>
<evidence type="ECO:0000256" key="3">
    <source>
        <dbReference type="ARBA" id="ARBA00022553"/>
    </source>
</evidence>
<feature type="transmembrane region" description="Helical" evidence="10">
    <location>
        <begin position="53"/>
        <end position="73"/>
    </location>
</feature>
<evidence type="ECO:0000256" key="7">
    <source>
        <dbReference type="ARBA" id="ARBA00022840"/>
    </source>
</evidence>
<dbReference type="EMBL" id="LT963352">
    <property type="protein sequence ID" value="SOR82736.1"/>
    <property type="molecule type" value="Genomic_DNA"/>
</dbReference>
<feature type="domain" description="Signal transduction histidine kinase subgroup 3 dimerisation and phosphoacceptor" evidence="12">
    <location>
        <begin position="215"/>
        <end position="280"/>
    </location>
</feature>
<dbReference type="EC" id="2.7.13.3" evidence="2"/>
<evidence type="ECO:0000256" key="8">
    <source>
        <dbReference type="ARBA" id="ARBA00023012"/>
    </source>
</evidence>
<evidence type="ECO:0000259" key="12">
    <source>
        <dbReference type="Pfam" id="PF07730"/>
    </source>
</evidence>
<dbReference type="Gene3D" id="3.30.565.10">
    <property type="entry name" value="Histidine kinase-like ATPase, C-terminal domain"/>
    <property type="match status" value="1"/>
</dbReference>
<evidence type="ECO:0000313" key="14">
    <source>
        <dbReference type="Proteomes" id="UP000235464"/>
    </source>
</evidence>
<dbReference type="GO" id="GO:0016020">
    <property type="term" value="C:membrane"/>
    <property type="evidence" value="ECO:0007669"/>
    <property type="project" value="InterPro"/>
</dbReference>
<evidence type="ECO:0000256" key="6">
    <source>
        <dbReference type="ARBA" id="ARBA00022777"/>
    </source>
</evidence>
<feature type="transmembrane region" description="Helical" evidence="10">
    <location>
        <begin position="20"/>
        <end position="41"/>
    </location>
</feature>
<evidence type="ECO:0000256" key="10">
    <source>
        <dbReference type="SAM" id="Phobius"/>
    </source>
</evidence>
<evidence type="ECO:0000256" key="9">
    <source>
        <dbReference type="SAM" id="MobiDB-lite"/>
    </source>
</evidence>
<keyword evidence="5" id="KW-0547">Nucleotide-binding</keyword>
<dbReference type="PANTHER" id="PTHR24421">
    <property type="entry name" value="NITRATE/NITRITE SENSOR PROTEIN NARX-RELATED"/>
    <property type="match status" value="1"/>
</dbReference>
<evidence type="ECO:0000259" key="11">
    <source>
        <dbReference type="Pfam" id="PF02518"/>
    </source>
</evidence>
<evidence type="ECO:0000256" key="1">
    <source>
        <dbReference type="ARBA" id="ARBA00000085"/>
    </source>
</evidence>
<protein>
    <recommendedName>
        <fullName evidence="2">histidine kinase</fullName>
        <ecNumber evidence="2">2.7.13.3</ecNumber>
    </recommendedName>
</protein>
<feature type="transmembrane region" description="Helical" evidence="10">
    <location>
        <begin position="109"/>
        <end position="142"/>
    </location>
</feature>
<organism evidence="13 14">
    <name type="scientific">Streptomyces chartreusis NRRL 3882</name>
    <dbReference type="NCBI Taxonomy" id="1079985"/>
    <lineage>
        <taxon>Bacteria</taxon>
        <taxon>Bacillati</taxon>
        <taxon>Actinomycetota</taxon>
        <taxon>Actinomycetes</taxon>
        <taxon>Kitasatosporales</taxon>
        <taxon>Streptomycetaceae</taxon>
        <taxon>Streptomyces</taxon>
    </lineage>
</organism>
<dbReference type="OrthoDB" id="227596at2"/>
<keyword evidence="10" id="KW-0812">Transmembrane</keyword>
<dbReference type="InterPro" id="IPR036890">
    <property type="entry name" value="HATPase_C_sf"/>
</dbReference>
<dbReference type="Proteomes" id="UP000235464">
    <property type="component" value="Chromosome I"/>
</dbReference>
<keyword evidence="10" id="KW-1133">Transmembrane helix</keyword>
<dbReference type="Pfam" id="PF02518">
    <property type="entry name" value="HATPase_c"/>
    <property type="match status" value="1"/>
</dbReference>
<gene>
    <name evidence="13" type="primary">desK_11</name>
    <name evidence="13" type="ORF">SCNRRL3882_6185</name>
</gene>